<dbReference type="EMBL" id="JASCZI010032005">
    <property type="protein sequence ID" value="MED6127744.1"/>
    <property type="molecule type" value="Genomic_DNA"/>
</dbReference>
<proteinExistence type="predicted"/>
<comment type="caution">
    <text evidence="2">The sequence shown here is derived from an EMBL/GenBank/DDBJ whole genome shotgun (WGS) entry which is preliminary data.</text>
</comment>
<evidence type="ECO:0000313" key="3">
    <source>
        <dbReference type="Proteomes" id="UP001341840"/>
    </source>
</evidence>
<gene>
    <name evidence="2" type="ORF">PIB30_091084</name>
</gene>
<sequence>MRSAGDEEYQRKRETFKEENSEEREEGQGNDRTVTEVSKIAPHEKNEKPPLNAWTTKKHVAARTQKSRTRLTRIKSPKVDRTAWKKTEKWVVNSQAWPKSLKLPSGGNVTDQPPKPKSSKNKALNKWPTSKEESPKIGKI</sequence>
<keyword evidence="3" id="KW-1185">Reference proteome</keyword>
<dbReference type="Proteomes" id="UP001341840">
    <property type="component" value="Unassembled WGS sequence"/>
</dbReference>
<organism evidence="2 3">
    <name type="scientific">Stylosanthes scabra</name>
    <dbReference type="NCBI Taxonomy" id="79078"/>
    <lineage>
        <taxon>Eukaryota</taxon>
        <taxon>Viridiplantae</taxon>
        <taxon>Streptophyta</taxon>
        <taxon>Embryophyta</taxon>
        <taxon>Tracheophyta</taxon>
        <taxon>Spermatophyta</taxon>
        <taxon>Magnoliopsida</taxon>
        <taxon>eudicotyledons</taxon>
        <taxon>Gunneridae</taxon>
        <taxon>Pentapetalae</taxon>
        <taxon>rosids</taxon>
        <taxon>fabids</taxon>
        <taxon>Fabales</taxon>
        <taxon>Fabaceae</taxon>
        <taxon>Papilionoideae</taxon>
        <taxon>50 kb inversion clade</taxon>
        <taxon>dalbergioids sensu lato</taxon>
        <taxon>Dalbergieae</taxon>
        <taxon>Pterocarpus clade</taxon>
        <taxon>Stylosanthes</taxon>
    </lineage>
</organism>
<evidence type="ECO:0000256" key="1">
    <source>
        <dbReference type="SAM" id="MobiDB-lite"/>
    </source>
</evidence>
<evidence type="ECO:0000313" key="2">
    <source>
        <dbReference type="EMBL" id="MED6127744.1"/>
    </source>
</evidence>
<feature type="region of interest" description="Disordered" evidence="1">
    <location>
        <begin position="1"/>
        <end position="140"/>
    </location>
</feature>
<feature type="compositionally biased region" description="Basic and acidic residues" evidence="1">
    <location>
        <begin position="129"/>
        <end position="140"/>
    </location>
</feature>
<feature type="compositionally biased region" description="Basic residues" evidence="1">
    <location>
        <begin position="56"/>
        <end position="76"/>
    </location>
</feature>
<protein>
    <submittedName>
        <fullName evidence="2">Uncharacterized protein</fullName>
    </submittedName>
</protein>
<feature type="compositionally biased region" description="Basic and acidic residues" evidence="1">
    <location>
        <begin position="77"/>
        <end position="89"/>
    </location>
</feature>
<reference evidence="2 3" key="1">
    <citation type="journal article" date="2023" name="Plants (Basel)">
        <title>Bridging the Gap: Combining Genomics and Transcriptomics Approaches to Understand Stylosanthes scabra, an Orphan Legume from the Brazilian Caatinga.</title>
        <authorList>
            <person name="Ferreira-Neto J.R.C."/>
            <person name="da Silva M.D."/>
            <person name="Binneck E."/>
            <person name="de Melo N.F."/>
            <person name="da Silva R.H."/>
            <person name="de Melo A.L.T.M."/>
            <person name="Pandolfi V."/>
            <person name="Bustamante F.O."/>
            <person name="Brasileiro-Vidal A.C."/>
            <person name="Benko-Iseppon A.M."/>
        </authorList>
    </citation>
    <scope>NUCLEOTIDE SEQUENCE [LARGE SCALE GENOMIC DNA]</scope>
    <source>
        <tissue evidence="2">Leaves</tissue>
    </source>
</reference>
<name>A0ABU6RV37_9FABA</name>
<accession>A0ABU6RV37</accession>
<feature type="compositionally biased region" description="Basic and acidic residues" evidence="1">
    <location>
        <begin position="1"/>
        <end position="19"/>
    </location>
</feature>